<proteinExistence type="inferred from homology"/>
<evidence type="ECO:0000259" key="5">
    <source>
        <dbReference type="Pfam" id="PF00419"/>
    </source>
</evidence>
<dbReference type="InterPro" id="IPR000259">
    <property type="entry name" value="Adhesion_dom_fimbrial"/>
</dbReference>
<dbReference type="Proteomes" id="UP001238370">
    <property type="component" value="Chromosome"/>
</dbReference>
<gene>
    <name evidence="6" type="ORF">MQ095_12620</name>
</gene>
<sequence length="204" mass="22050">MMAQGVQRYCQGVLLGSLLFVSLSALSAMLDKTSDNWNVDGSHGMLHVSGVLTEGACRLDMQSAYQQISLGTVPAGQLHYPGNQGAPVAVQLSLRDCLHSGGHQDDLRSGNRTSDRLQPVVSVTFKGAADADNPDLLQVQGTSGLALRLQDSNRRDVRLGDRGTPQYLMPNNSQLTYYIMPERTSAPLVTGAWRSVVNFGLNYD</sequence>
<reference evidence="6 7" key="1">
    <citation type="submission" date="2022-03" db="EMBL/GenBank/DDBJ databases">
        <title>Survey of Intraspecific Variation of Edwardsiella anguillarum Isolates from Non-Anguillid Fish Host Originating from Varied Geographic Locations.</title>
        <authorList>
            <person name="Armwood A.R."/>
            <person name="Woodyard E."/>
            <person name="Waldbieser G.C."/>
            <person name="Camus A.C."/>
            <person name="Divya D."/>
            <person name="Tekedar H."/>
            <person name="Soto E."/>
            <person name="Stein C."/>
            <person name="Ucko M."/>
            <person name="Ware C."/>
            <person name="Griffin M.J."/>
        </authorList>
    </citation>
    <scope>NUCLEOTIDE SEQUENCE [LARGE SCALE GENOMIC DNA]</scope>
    <source>
        <strain evidence="6 7">R18-35-2</strain>
    </source>
</reference>
<keyword evidence="4" id="KW-0281">Fimbrium</keyword>
<evidence type="ECO:0000313" key="6">
    <source>
        <dbReference type="EMBL" id="WHP82647.1"/>
    </source>
</evidence>
<dbReference type="PANTHER" id="PTHR33420">
    <property type="entry name" value="FIMBRIAL SUBUNIT ELFA-RELATED"/>
    <property type="match status" value="1"/>
</dbReference>
<comment type="similarity">
    <text evidence="2">Belongs to the fimbrial protein family.</text>
</comment>
<dbReference type="PANTHER" id="PTHR33420:SF3">
    <property type="entry name" value="FIMBRIAL SUBUNIT ELFA"/>
    <property type="match status" value="1"/>
</dbReference>
<accession>A0ABY8SCT3</accession>
<comment type="subcellular location">
    <subcellularLocation>
        <location evidence="1">Fimbrium</location>
    </subcellularLocation>
</comment>
<dbReference type="InterPro" id="IPR050263">
    <property type="entry name" value="Bact_Fimbrial_Adh_Pro"/>
</dbReference>
<dbReference type="Gene3D" id="2.60.40.1090">
    <property type="entry name" value="Fimbrial-type adhesion domain"/>
    <property type="match status" value="1"/>
</dbReference>
<evidence type="ECO:0000256" key="4">
    <source>
        <dbReference type="ARBA" id="ARBA00023263"/>
    </source>
</evidence>
<organism evidence="6 7">
    <name type="scientific">Edwardsiella anguillarum</name>
    <dbReference type="NCBI Taxonomy" id="1821960"/>
    <lineage>
        <taxon>Bacteria</taxon>
        <taxon>Pseudomonadati</taxon>
        <taxon>Pseudomonadota</taxon>
        <taxon>Gammaproteobacteria</taxon>
        <taxon>Enterobacterales</taxon>
        <taxon>Hafniaceae</taxon>
        <taxon>Edwardsiella</taxon>
    </lineage>
</organism>
<keyword evidence="3" id="KW-0732">Signal</keyword>
<protein>
    <submittedName>
        <fullName evidence="6">Type 1 fimbrial protein</fullName>
    </submittedName>
</protein>
<dbReference type="Pfam" id="PF00419">
    <property type="entry name" value="Fimbrial"/>
    <property type="match status" value="1"/>
</dbReference>
<name>A0ABY8SCT3_9GAMM</name>
<dbReference type="EMBL" id="CP094302">
    <property type="protein sequence ID" value="WHP82647.1"/>
    <property type="molecule type" value="Genomic_DNA"/>
</dbReference>
<dbReference type="RefSeq" id="WP_045424372.1">
    <property type="nucleotide sequence ID" value="NZ_AP028982.1"/>
</dbReference>
<dbReference type="InterPro" id="IPR008966">
    <property type="entry name" value="Adhesion_dom_sf"/>
</dbReference>
<dbReference type="SUPFAM" id="SSF49401">
    <property type="entry name" value="Bacterial adhesins"/>
    <property type="match status" value="1"/>
</dbReference>
<dbReference type="InterPro" id="IPR036937">
    <property type="entry name" value="Adhesion_dom_fimbrial_sf"/>
</dbReference>
<evidence type="ECO:0000256" key="1">
    <source>
        <dbReference type="ARBA" id="ARBA00004561"/>
    </source>
</evidence>
<evidence type="ECO:0000313" key="7">
    <source>
        <dbReference type="Proteomes" id="UP001238370"/>
    </source>
</evidence>
<keyword evidence="7" id="KW-1185">Reference proteome</keyword>
<feature type="domain" description="Fimbrial-type adhesion" evidence="5">
    <location>
        <begin position="48"/>
        <end position="203"/>
    </location>
</feature>
<evidence type="ECO:0000256" key="2">
    <source>
        <dbReference type="ARBA" id="ARBA00006671"/>
    </source>
</evidence>
<evidence type="ECO:0000256" key="3">
    <source>
        <dbReference type="ARBA" id="ARBA00022729"/>
    </source>
</evidence>